<accession>A0ACB9FH56</accession>
<reference evidence="1 2" key="2">
    <citation type="journal article" date="2022" name="Mol. Ecol. Resour.">
        <title>The genomes of chicory, endive, great burdock and yacon provide insights into Asteraceae paleo-polyploidization history and plant inulin production.</title>
        <authorList>
            <person name="Fan W."/>
            <person name="Wang S."/>
            <person name="Wang H."/>
            <person name="Wang A."/>
            <person name="Jiang F."/>
            <person name="Liu H."/>
            <person name="Zhao H."/>
            <person name="Xu D."/>
            <person name="Zhang Y."/>
        </authorList>
    </citation>
    <scope>NUCLEOTIDE SEQUENCE [LARGE SCALE GENOMIC DNA]</scope>
    <source>
        <strain evidence="2">cv. Niubang</strain>
    </source>
</reference>
<name>A0ACB9FH56_ARCLA</name>
<sequence length="148" mass="16797">MTIATIFFLHIETRHQDWERIVWPSKMSFASVIKISSNIRSVFWVPGVREKGESSRVESRCEGFKPFHFEIGVFLILDLGLRRTILDEQDDGRSIGVSFDRMVVRPRWVTKGLSDELGLGDFVMTSIDVGQLFKSHSFGGIGLAAHLI</sequence>
<dbReference type="EMBL" id="CM042047">
    <property type="protein sequence ID" value="KAI3770407.1"/>
    <property type="molecule type" value="Genomic_DNA"/>
</dbReference>
<evidence type="ECO:0000313" key="2">
    <source>
        <dbReference type="Proteomes" id="UP001055879"/>
    </source>
</evidence>
<gene>
    <name evidence="1" type="ORF">L6452_01539</name>
</gene>
<evidence type="ECO:0000313" key="1">
    <source>
        <dbReference type="EMBL" id="KAI3770407.1"/>
    </source>
</evidence>
<reference evidence="2" key="1">
    <citation type="journal article" date="2022" name="Mol. Ecol. Resour.">
        <title>The genomes of chicory, endive, great burdock and yacon provide insights into Asteraceae palaeo-polyploidization history and plant inulin production.</title>
        <authorList>
            <person name="Fan W."/>
            <person name="Wang S."/>
            <person name="Wang H."/>
            <person name="Wang A."/>
            <person name="Jiang F."/>
            <person name="Liu H."/>
            <person name="Zhao H."/>
            <person name="Xu D."/>
            <person name="Zhang Y."/>
        </authorList>
    </citation>
    <scope>NUCLEOTIDE SEQUENCE [LARGE SCALE GENOMIC DNA]</scope>
    <source>
        <strain evidence="2">cv. Niubang</strain>
    </source>
</reference>
<keyword evidence="2" id="KW-1185">Reference proteome</keyword>
<organism evidence="1 2">
    <name type="scientific">Arctium lappa</name>
    <name type="common">Greater burdock</name>
    <name type="synonym">Lappa major</name>
    <dbReference type="NCBI Taxonomy" id="4217"/>
    <lineage>
        <taxon>Eukaryota</taxon>
        <taxon>Viridiplantae</taxon>
        <taxon>Streptophyta</taxon>
        <taxon>Embryophyta</taxon>
        <taxon>Tracheophyta</taxon>
        <taxon>Spermatophyta</taxon>
        <taxon>Magnoliopsida</taxon>
        <taxon>eudicotyledons</taxon>
        <taxon>Gunneridae</taxon>
        <taxon>Pentapetalae</taxon>
        <taxon>asterids</taxon>
        <taxon>campanulids</taxon>
        <taxon>Asterales</taxon>
        <taxon>Asteraceae</taxon>
        <taxon>Carduoideae</taxon>
        <taxon>Cardueae</taxon>
        <taxon>Arctiinae</taxon>
        <taxon>Arctium</taxon>
    </lineage>
</organism>
<dbReference type="Proteomes" id="UP001055879">
    <property type="component" value="Linkage Group LG01"/>
</dbReference>
<comment type="caution">
    <text evidence="1">The sequence shown here is derived from an EMBL/GenBank/DDBJ whole genome shotgun (WGS) entry which is preliminary data.</text>
</comment>
<protein>
    <submittedName>
        <fullName evidence="1">Uncharacterized protein</fullName>
    </submittedName>
</protein>
<proteinExistence type="predicted"/>